<dbReference type="SUPFAM" id="SSF90209">
    <property type="entry name" value="Ran binding protein zinc finger-like"/>
    <property type="match status" value="1"/>
</dbReference>
<feature type="region of interest" description="Disordered" evidence="5">
    <location>
        <begin position="1"/>
        <end position="73"/>
    </location>
</feature>
<gene>
    <name evidence="7" type="ORF">THAOC_21279</name>
</gene>
<organism evidence="7 8">
    <name type="scientific">Thalassiosira oceanica</name>
    <name type="common">Marine diatom</name>
    <dbReference type="NCBI Taxonomy" id="159749"/>
    <lineage>
        <taxon>Eukaryota</taxon>
        <taxon>Sar</taxon>
        <taxon>Stramenopiles</taxon>
        <taxon>Ochrophyta</taxon>
        <taxon>Bacillariophyta</taxon>
        <taxon>Coscinodiscophyceae</taxon>
        <taxon>Thalassiosirophycidae</taxon>
        <taxon>Thalassiosirales</taxon>
        <taxon>Thalassiosiraceae</taxon>
        <taxon>Thalassiosira</taxon>
    </lineage>
</organism>
<feature type="compositionally biased region" description="Basic and acidic residues" evidence="5">
    <location>
        <begin position="381"/>
        <end position="391"/>
    </location>
</feature>
<evidence type="ECO:0000256" key="1">
    <source>
        <dbReference type="ARBA" id="ARBA00022723"/>
    </source>
</evidence>
<dbReference type="OrthoDB" id="261960at2759"/>
<feature type="region of interest" description="Disordered" evidence="5">
    <location>
        <begin position="282"/>
        <end position="316"/>
    </location>
</feature>
<keyword evidence="2 4" id="KW-0863">Zinc-finger</keyword>
<dbReference type="AlphaFoldDB" id="K0SCB9"/>
<evidence type="ECO:0000259" key="6">
    <source>
        <dbReference type="PROSITE" id="PS50199"/>
    </source>
</evidence>
<reference evidence="7 8" key="1">
    <citation type="journal article" date="2012" name="Genome Biol.">
        <title>Genome and low-iron response of an oceanic diatom adapted to chronic iron limitation.</title>
        <authorList>
            <person name="Lommer M."/>
            <person name="Specht M."/>
            <person name="Roy A.S."/>
            <person name="Kraemer L."/>
            <person name="Andreson R."/>
            <person name="Gutowska M.A."/>
            <person name="Wolf J."/>
            <person name="Bergner S.V."/>
            <person name="Schilhabel M.B."/>
            <person name="Klostermeier U.C."/>
            <person name="Beiko R.G."/>
            <person name="Rosenstiel P."/>
            <person name="Hippler M."/>
            <person name="Laroche J."/>
        </authorList>
    </citation>
    <scope>NUCLEOTIDE SEQUENCE [LARGE SCALE GENOMIC DNA]</scope>
    <source>
        <strain evidence="7 8">CCMP1005</strain>
    </source>
</reference>
<evidence type="ECO:0000256" key="2">
    <source>
        <dbReference type="ARBA" id="ARBA00022771"/>
    </source>
</evidence>
<dbReference type="PROSITE" id="PS50199">
    <property type="entry name" value="ZF_RANBP2_2"/>
    <property type="match status" value="1"/>
</dbReference>
<evidence type="ECO:0000256" key="3">
    <source>
        <dbReference type="ARBA" id="ARBA00022833"/>
    </source>
</evidence>
<dbReference type="Gene3D" id="2.30.30.380">
    <property type="entry name" value="Zn-finger domain of Sec23/24"/>
    <property type="match status" value="1"/>
</dbReference>
<evidence type="ECO:0000256" key="4">
    <source>
        <dbReference type="PROSITE-ProRule" id="PRU00322"/>
    </source>
</evidence>
<feature type="compositionally biased region" description="Basic and acidic residues" evidence="5">
    <location>
        <begin position="290"/>
        <end position="302"/>
    </location>
</feature>
<feature type="compositionally biased region" description="Basic and acidic residues" evidence="5">
    <location>
        <begin position="176"/>
        <end position="192"/>
    </location>
</feature>
<dbReference type="EMBL" id="AGNL01024832">
    <property type="protein sequence ID" value="EJK58586.1"/>
    <property type="molecule type" value="Genomic_DNA"/>
</dbReference>
<feature type="compositionally biased region" description="Basic and acidic residues" evidence="5">
    <location>
        <begin position="350"/>
        <end position="359"/>
    </location>
</feature>
<feature type="region of interest" description="Disordered" evidence="5">
    <location>
        <begin position="166"/>
        <end position="192"/>
    </location>
</feature>
<name>K0SCB9_THAOC</name>
<accession>K0SCB9</accession>
<feature type="compositionally biased region" description="Basic and acidic residues" evidence="5">
    <location>
        <begin position="38"/>
        <end position="66"/>
    </location>
</feature>
<evidence type="ECO:0000313" key="7">
    <source>
        <dbReference type="EMBL" id="EJK58586.1"/>
    </source>
</evidence>
<feature type="non-terminal residue" evidence="7">
    <location>
        <position position="1"/>
    </location>
</feature>
<feature type="compositionally biased region" description="Polar residues" evidence="5">
    <location>
        <begin position="28"/>
        <end position="37"/>
    </location>
</feature>
<dbReference type="InterPro" id="IPR001876">
    <property type="entry name" value="Znf_RanBP2"/>
</dbReference>
<evidence type="ECO:0000256" key="5">
    <source>
        <dbReference type="SAM" id="MobiDB-lite"/>
    </source>
</evidence>
<dbReference type="GO" id="GO:0008270">
    <property type="term" value="F:zinc ion binding"/>
    <property type="evidence" value="ECO:0007669"/>
    <property type="project" value="UniProtKB-KW"/>
</dbReference>
<dbReference type="SMART" id="SM00547">
    <property type="entry name" value="ZnF_RBZ"/>
    <property type="match status" value="1"/>
</dbReference>
<keyword evidence="8" id="KW-1185">Reference proteome</keyword>
<keyword evidence="3" id="KW-0862">Zinc</keyword>
<dbReference type="PROSITE" id="PS01358">
    <property type="entry name" value="ZF_RANBP2_1"/>
    <property type="match status" value="1"/>
</dbReference>
<sequence length="415" mass="44707">VEASPQELTAVLKEIDARVSPSCGETPELTNESNPNRARSDDERLPADDAESDDHRSTPEQSRERSVSASPSSDRLLRVLTAAEHCLTCPPFEYISWLRSELDVETSDDLVEALIEDISMLSSGEHGGPGIKEGRGDDFRFIVQNYERFLAGLSQVTTRLGVDAAVASSSSDGPSSDDKSDEASESEPAERVDVDPSLLAVLECCSQYLTCPAYDYATWLVSELDVVSPEDLAEALREDVCLSAFTSSSTGGKGDRGRNAVGVREGAGENFRQAALRLIVADPPPASSFDDGRPGKRAESDQKASPPQCKAETTSDRGWDCPVCTLFNPPGRPSCAACEFVPPSSASSEPSREDFEAAERRRRKRESGPGMARGVRSSWDSTRRGQRRGERSAVFPPSTSKRYPGPGATPGRGTP</sequence>
<feature type="region of interest" description="Disordered" evidence="5">
    <location>
        <begin position="341"/>
        <end position="415"/>
    </location>
</feature>
<dbReference type="Pfam" id="PF00641">
    <property type="entry name" value="Zn_ribbon_RanBP"/>
    <property type="match status" value="1"/>
</dbReference>
<protein>
    <recommendedName>
        <fullName evidence="6">RanBP2-type domain-containing protein</fullName>
    </recommendedName>
</protein>
<feature type="domain" description="RanBP2-type" evidence="6">
    <location>
        <begin position="315"/>
        <end position="344"/>
    </location>
</feature>
<keyword evidence="1" id="KW-0479">Metal-binding</keyword>
<dbReference type="Proteomes" id="UP000266841">
    <property type="component" value="Unassembled WGS sequence"/>
</dbReference>
<dbReference type="InterPro" id="IPR036443">
    <property type="entry name" value="Znf_RanBP2_sf"/>
</dbReference>
<proteinExistence type="predicted"/>
<comment type="caution">
    <text evidence="7">The sequence shown here is derived from an EMBL/GenBank/DDBJ whole genome shotgun (WGS) entry which is preliminary data.</text>
</comment>
<evidence type="ECO:0000313" key="8">
    <source>
        <dbReference type="Proteomes" id="UP000266841"/>
    </source>
</evidence>